<proteinExistence type="predicted"/>
<dbReference type="Proteomes" id="UP000640725">
    <property type="component" value="Unassembled WGS sequence"/>
</dbReference>
<name>A0ABR9UH52_9CYAN</name>
<keyword evidence="3" id="KW-1185">Reference proteome</keyword>
<comment type="caution">
    <text evidence="2">The sequence shown here is derived from an EMBL/GenBank/DDBJ whole genome shotgun (WGS) entry which is preliminary data.</text>
</comment>
<reference evidence="2 3" key="1">
    <citation type="submission" date="2020-10" db="EMBL/GenBank/DDBJ databases">
        <authorList>
            <person name="Castelo-Branco R."/>
            <person name="Eusebio N."/>
            <person name="Adriana R."/>
            <person name="Vieira A."/>
            <person name="Brugerolle De Fraissinette N."/>
            <person name="Rezende De Castro R."/>
            <person name="Schneider M.P."/>
            <person name="Vasconcelos V."/>
            <person name="Leao P.N."/>
        </authorList>
    </citation>
    <scope>NUCLEOTIDE SEQUENCE [LARGE SCALE GENOMIC DNA]</scope>
    <source>
        <strain evidence="2 3">LEGE 06226</strain>
    </source>
</reference>
<gene>
    <name evidence="2" type="ORF">IQ236_21640</name>
</gene>
<organism evidence="2 3">
    <name type="scientific">Planktothrix mougeotii LEGE 06226</name>
    <dbReference type="NCBI Taxonomy" id="1828728"/>
    <lineage>
        <taxon>Bacteria</taxon>
        <taxon>Bacillati</taxon>
        <taxon>Cyanobacteriota</taxon>
        <taxon>Cyanophyceae</taxon>
        <taxon>Oscillatoriophycideae</taxon>
        <taxon>Oscillatoriales</taxon>
        <taxon>Microcoleaceae</taxon>
        <taxon>Planktothrix</taxon>
    </lineage>
</organism>
<keyword evidence="1" id="KW-0175">Coiled coil</keyword>
<feature type="coiled-coil region" evidence="1">
    <location>
        <begin position="65"/>
        <end position="164"/>
    </location>
</feature>
<accession>A0ABR9UH52</accession>
<sequence length="422" mass="49025">MPIPYLMVAIGGFVSMTVSRVVAVVASKKLTNTTPNPSANSPPKSNLAKRDIGISKAESLYLKGKAEREQELLNIQADLANMREIEVRANLEIAKAEAEREDRALIISERTLKLKQQELELAKARLKQEKQISLAQQQQIEWGLKLKERELELMAEELAEQQKLGYLHLEQRREQTAQKVNLKLREIQANWDRENWSGILSREEMKQILMNGQNKHRLLILLSPPDIEDCDQFNSHLPKQVRSEVKEFLEKNYPLNDDICPVEFYGKFFKSSVFDTEVKQLAIDLAAVPTVVIYSDITDENVYFHITCWGLEDSLSLTLPWNWEEEKQRLKLEGMNEDEIIKAIRQSIVKIHQLISAFLADLYYLNINPLHQPRLFQIETDLPSDWVSDHFGVLQDIQQQKLAEYYKNIEQPKFEPIPRFIY</sequence>
<evidence type="ECO:0000313" key="2">
    <source>
        <dbReference type="EMBL" id="MBE9145797.1"/>
    </source>
</evidence>
<dbReference type="EMBL" id="JADEWU010000069">
    <property type="protein sequence ID" value="MBE9145797.1"/>
    <property type="molecule type" value="Genomic_DNA"/>
</dbReference>
<protein>
    <submittedName>
        <fullName evidence="2">Uncharacterized protein</fullName>
    </submittedName>
</protein>
<dbReference type="RefSeq" id="WP_193871198.1">
    <property type="nucleotide sequence ID" value="NZ_JADEWU010000069.1"/>
</dbReference>
<evidence type="ECO:0000256" key="1">
    <source>
        <dbReference type="SAM" id="Coils"/>
    </source>
</evidence>
<evidence type="ECO:0000313" key="3">
    <source>
        <dbReference type="Proteomes" id="UP000640725"/>
    </source>
</evidence>